<dbReference type="InterPro" id="IPR051046">
    <property type="entry name" value="MurCDEF_CellWall_CoF430Synth"/>
</dbReference>
<evidence type="ECO:0000256" key="11">
    <source>
        <dbReference type="RuleBase" id="RU004136"/>
    </source>
</evidence>
<comment type="function">
    <text evidence="10 11">Involved in cell wall formation. Catalyzes the final step in the synthesis of UDP-N-acetylmuramoyl-pentapeptide, the precursor of murein.</text>
</comment>
<dbReference type="SUPFAM" id="SSF53623">
    <property type="entry name" value="MurD-like peptide ligases, catalytic domain"/>
    <property type="match status" value="1"/>
</dbReference>
<keyword evidence="5 10" id="KW-0067">ATP-binding</keyword>
<evidence type="ECO:0000256" key="10">
    <source>
        <dbReference type="HAMAP-Rule" id="MF_02019"/>
    </source>
</evidence>
<dbReference type="InterPro" id="IPR035911">
    <property type="entry name" value="MurE/MurF_N"/>
</dbReference>
<evidence type="ECO:0000256" key="8">
    <source>
        <dbReference type="ARBA" id="ARBA00023306"/>
    </source>
</evidence>
<dbReference type="GO" id="GO:0016874">
    <property type="term" value="F:ligase activity"/>
    <property type="evidence" value="ECO:0007669"/>
    <property type="project" value="UniProtKB-KW"/>
</dbReference>
<dbReference type="PANTHER" id="PTHR43024:SF1">
    <property type="entry name" value="UDP-N-ACETYLMURAMOYL-TRIPEPTIDE--D-ALANYL-D-ALANINE LIGASE"/>
    <property type="match status" value="1"/>
</dbReference>
<keyword evidence="15" id="KW-1185">Reference proteome</keyword>
<proteinExistence type="inferred from homology"/>
<evidence type="ECO:0000256" key="2">
    <source>
        <dbReference type="ARBA" id="ARBA00022598"/>
    </source>
</evidence>
<dbReference type="Gene3D" id="3.90.190.20">
    <property type="entry name" value="Mur ligase, C-terminal domain"/>
    <property type="match status" value="1"/>
</dbReference>
<dbReference type="NCBIfam" id="TIGR01143">
    <property type="entry name" value="murF"/>
    <property type="match status" value="1"/>
</dbReference>
<keyword evidence="6 10" id="KW-0133">Cell shape</keyword>
<comment type="caution">
    <text evidence="10">Lacks conserved residue(s) required for the propagation of feature annotation.</text>
</comment>
<dbReference type="InterPro" id="IPR036615">
    <property type="entry name" value="Mur_ligase_C_dom_sf"/>
</dbReference>
<sequence>MSAPEQPVGLSTFEEVAAVLGAQLPQALRGQALGAIETDTRKLGEQAAPLFVALKGERFDAHDFLAQARANGAVAALVERAVDDPLPQIVVADTRLAFGLLAAARRRAWGRPLIAVTGNSGKTSVKGLVHAILVRDAARFEAESLANHGNLNNDFGLPMTLLRLSNAHQHGVVELGANHLGEIAWTTALARPQVAVITNVTGAHVGEFGGMGQIAQAKGEILAGLSPLGGRRPVAVLNRDDAYFSLWQALAATGQAVDVIDFSVADGVADGVVDGSVDSVDRPARLQARELGADELGRYAFELTFDGRSLGRVQLALLGRHNVANALAAAAACLALGIDSDLVIAGLESAESVPGRLGVVAGINGSRLLDDSYNANPGAMLAALDLLATLPAPRWCLMGAMGELGADAKRLHAEVGDYARKLGIDFIATCGEGAQATAEAFGAGGKHFIERAELEAYARNHLPTGASVLVKGSRSAGMENVVAALKVDASR</sequence>
<keyword evidence="2 10" id="KW-0436">Ligase</keyword>
<keyword evidence="8 10" id="KW-0131">Cell cycle</keyword>
<dbReference type="Gene3D" id="3.40.1390.10">
    <property type="entry name" value="MurE/MurF, N-terminal domain"/>
    <property type="match status" value="1"/>
</dbReference>
<comment type="catalytic activity">
    <reaction evidence="10 11">
        <text>D-alanyl-D-alanine + UDP-N-acetyl-alpha-D-muramoyl-L-alanyl-gamma-D-glutamyl-meso-2,6-diaminopimelate + ATP = UDP-N-acetyl-alpha-D-muramoyl-L-alanyl-gamma-D-glutamyl-meso-2,6-diaminopimeloyl-D-alanyl-D-alanine + ADP + phosphate + H(+)</text>
        <dbReference type="Rhea" id="RHEA:28374"/>
        <dbReference type="ChEBI" id="CHEBI:15378"/>
        <dbReference type="ChEBI" id="CHEBI:30616"/>
        <dbReference type="ChEBI" id="CHEBI:43474"/>
        <dbReference type="ChEBI" id="CHEBI:57822"/>
        <dbReference type="ChEBI" id="CHEBI:61386"/>
        <dbReference type="ChEBI" id="CHEBI:83905"/>
        <dbReference type="ChEBI" id="CHEBI:456216"/>
        <dbReference type="EC" id="6.3.2.10"/>
    </reaction>
</comment>
<dbReference type="Pfam" id="PF08245">
    <property type="entry name" value="Mur_ligase_M"/>
    <property type="match status" value="1"/>
</dbReference>
<dbReference type="InterPro" id="IPR005863">
    <property type="entry name" value="UDP-N-AcMur_synth"/>
</dbReference>
<evidence type="ECO:0000256" key="7">
    <source>
        <dbReference type="ARBA" id="ARBA00022984"/>
    </source>
</evidence>
<evidence type="ECO:0000313" key="15">
    <source>
        <dbReference type="Proteomes" id="UP001229025"/>
    </source>
</evidence>
<evidence type="ECO:0000259" key="13">
    <source>
        <dbReference type="Pfam" id="PF08245"/>
    </source>
</evidence>
<feature type="domain" description="Mur ligase central" evidence="13">
    <location>
        <begin position="116"/>
        <end position="333"/>
    </location>
</feature>
<evidence type="ECO:0000256" key="1">
    <source>
        <dbReference type="ARBA" id="ARBA00022490"/>
    </source>
</evidence>
<name>A0ABT6UNU1_9GAMM</name>
<dbReference type="SUPFAM" id="SSF63418">
    <property type="entry name" value="MurE/MurF N-terminal domain"/>
    <property type="match status" value="1"/>
</dbReference>
<evidence type="ECO:0000256" key="4">
    <source>
        <dbReference type="ARBA" id="ARBA00022741"/>
    </source>
</evidence>
<dbReference type="Pfam" id="PF02875">
    <property type="entry name" value="Mur_ligase_C"/>
    <property type="match status" value="1"/>
</dbReference>
<dbReference type="PANTHER" id="PTHR43024">
    <property type="entry name" value="UDP-N-ACETYLMURAMOYL-TRIPEPTIDE--D-ALANYL-D-ALANINE LIGASE"/>
    <property type="match status" value="1"/>
</dbReference>
<dbReference type="Gene3D" id="3.40.1190.10">
    <property type="entry name" value="Mur-like, catalytic domain"/>
    <property type="match status" value="1"/>
</dbReference>
<evidence type="ECO:0000256" key="9">
    <source>
        <dbReference type="ARBA" id="ARBA00023316"/>
    </source>
</evidence>
<dbReference type="InterPro" id="IPR004101">
    <property type="entry name" value="Mur_ligase_C"/>
</dbReference>
<evidence type="ECO:0000256" key="6">
    <source>
        <dbReference type="ARBA" id="ARBA00022960"/>
    </source>
</evidence>
<dbReference type="Proteomes" id="UP001229025">
    <property type="component" value="Unassembled WGS sequence"/>
</dbReference>
<evidence type="ECO:0000259" key="12">
    <source>
        <dbReference type="Pfam" id="PF02875"/>
    </source>
</evidence>
<dbReference type="RefSeq" id="WP_284726403.1">
    <property type="nucleotide sequence ID" value="NZ_JASCSA010000002.1"/>
</dbReference>
<comment type="similarity">
    <text evidence="10">Belongs to the MurCDEF family. MurF subfamily.</text>
</comment>
<keyword evidence="4 10" id="KW-0547">Nucleotide-binding</keyword>
<dbReference type="HAMAP" id="MF_02019">
    <property type="entry name" value="MurF"/>
    <property type="match status" value="1"/>
</dbReference>
<feature type="domain" description="Mur ligase C-terminal" evidence="12">
    <location>
        <begin position="355"/>
        <end position="474"/>
    </location>
</feature>
<keyword evidence="7 10" id="KW-0573">Peptidoglycan synthesis</keyword>
<accession>A0ABT6UNU1</accession>
<comment type="pathway">
    <text evidence="10 11">Cell wall biogenesis; peptidoglycan biosynthesis.</text>
</comment>
<evidence type="ECO:0000313" key="14">
    <source>
        <dbReference type="EMBL" id="MDI5883499.1"/>
    </source>
</evidence>
<keyword evidence="1 10" id="KW-0963">Cytoplasm</keyword>
<evidence type="ECO:0000256" key="5">
    <source>
        <dbReference type="ARBA" id="ARBA00022840"/>
    </source>
</evidence>
<comment type="subcellular location">
    <subcellularLocation>
        <location evidence="10 11">Cytoplasm</location>
    </subcellularLocation>
</comment>
<evidence type="ECO:0000256" key="3">
    <source>
        <dbReference type="ARBA" id="ARBA00022618"/>
    </source>
</evidence>
<keyword evidence="9 10" id="KW-0961">Cell wall biogenesis/degradation</keyword>
<dbReference type="InterPro" id="IPR013221">
    <property type="entry name" value="Mur_ligase_cen"/>
</dbReference>
<gene>
    <name evidence="10 14" type="primary">murF</name>
    <name evidence="14" type="ORF">QLT01_03895</name>
</gene>
<dbReference type="EMBL" id="JASCSA010000002">
    <property type="protein sequence ID" value="MDI5883499.1"/>
    <property type="molecule type" value="Genomic_DNA"/>
</dbReference>
<dbReference type="InterPro" id="IPR036565">
    <property type="entry name" value="Mur-like_cat_sf"/>
</dbReference>
<protein>
    <recommendedName>
        <fullName evidence="10 11">UDP-N-acetylmuramoyl-tripeptide--D-alanyl-D-alanine ligase</fullName>
        <ecNumber evidence="10 11">6.3.2.10</ecNumber>
    </recommendedName>
    <alternativeName>
        <fullName evidence="10">D-alanyl-D-alanine-adding enzyme</fullName>
    </alternativeName>
</protein>
<dbReference type="SUPFAM" id="SSF53244">
    <property type="entry name" value="MurD-like peptide ligases, peptide-binding domain"/>
    <property type="match status" value="1"/>
</dbReference>
<organism evidence="14 15">
    <name type="scientific">Cobetia amphilecti</name>
    <dbReference type="NCBI Taxonomy" id="1055104"/>
    <lineage>
        <taxon>Bacteria</taxon>
        <taxon>Pseudomonadati</taxon>
        <taxon>Pseudomonadota</taxon>
        <taxon>Gammaproteobacteria</taxon>
        <taxon>Oceanospirillales</taxon>
        <taxon>Halomonadaceae</taxon>
        <taxon>Cobetia</taxon>
    </lineage>
</organism>
<comment type="caution">
    <text evidence="14">The sequence shown here is derived from an EMBL/GenBank/DDBJ whole genome shotgun (WGS) entry which is preliminary data.</text>
</comment>
<dbReference type="EC" id="6.3.2.10" evidence="10 11"/>
<reference evidence="15" key="1">
    <citation type="submission" date="2023-07" db="EMBL/GenBank/DDBJ databases">
        <title>Genome-based characterization of strain KMM 296 and proposal for reclassification of Cobetia litoralis and Cobetia pacifica, and emended description of the species Cobetia amphilecti and Cobetia marina.</title>
        <authorList>
            <person name="Balabanova L."/>
            <person name="Nedashkovskaya O."/>
        </authorList>
    </citation>
    <scope>NUCLEOTIDE SEQUENCE [LARGE SCALE GENOMIC DNA]</scope>
    <source>
        <strain evidence="15">NRIC 0815</strain>
    </source>
</reference>
<keyword evidence="3 10" id="KW-0132">Cell division</keyword>